<dbReference type="PANTHER" id="PTHR33055">
    <property type="entry name" value="TRANSPOSASE FOR INSERTION SEQUENCE ELEMENT IS1111A"/>
    <property type="match status" value="1"/>
</dbReference>
<name>T1CSK2_9ZZZZ</name>
<protein>
    <submittedName>
        <fullName evidence="3">Transposase IS116/IS110/IS902 family protein</fullName>
    </submittedName>
</protein>
<dbReference type="GO" id="GO:0004803">
    <property type="term" value="F:transposase activity"/>
    <property type="evidence" value="ECO:0007669"/>
    <property type="project" value="InterPro"/>
</dbReference>
<feature type="compositionally biased region" description="Low complexity" evidence="1">
    <location>
        <begin position="129"/>
        <end position="141"/>
    </location>
</feature>
<comment type="caution">
    <text evidence="3">The sequence shown here is derived from an EMBL/GenBank/DDBJ whole genome shotgun (WGS) entry which is preliminary data.</text>
</comment>
<reference evidence="3" key="2">
    <citation type="journal article" date="2014" name="ISME J.">
        <title>Microbial stratification in low pH oxic and suboxic macroscopic growths along an acid mine drainage.</title>
        <authorList>
            <person name="Mendez-Garcia C."/>
            <person name="Mesa V."/>
            <person name="Sprenger R.R."/>
            <person name="Richter M."/>
            <person name="Diez M.S."/>
            <person name="Solano J."/>
            <person name="Bargiela R."/>
            <person name="Golyshina O.V."/>
            <person name="Manteca A."/>
            <person name="Ramos J.L."/>
            <person name="Gallego J.R."/>
            <person name="Llorente I."/>
            <person name="Martins Dos Santos V.A."/>
            <person name="Jensen O.N."/>
            <person name="Pelaez A.I."/>
            <person name="Sanchez J."/>
            <person name="Ferrer M."/>
        </authorList>
    </citation>
    <scope>NUCLEOTIDE SEQUENCE</scope>
</reference>
<dbReference type="Pfam" id="PF01548">
    <property type="entry name" value="DEDD_Tnp_IS110"/>
    <property type="match status" value="1"/>
</dbReference>
<dbReference type="InterPro" id="IPR047650">
    <property type="entry name" value="Transpos_IS110"/>
</dbReference>
<reference evidence="3" key="1">
    <citation type="submission" date="2013-08" db="EMBL/GenBank/DDBJ databases">
        <authorList>
            <person name="Mendez C."/>
            <person name="Richter M."/>
            <person name="Ferrer M."/>
            <person name="Sanchez J."/>
        </authorList>
    </citation>
    <scope>NUCLEOTIDE SEQUENCE</scope>
</reference>
<feature type="domain" description="Transposase IS110-like N-terminal" evidence="2">
    <location>
        <begin position="7"/>
        <end position="109"/>
    </location>
</feature>
<dbReference type="AlphaFoldDB" id="T1CSK2"/>
<dbReference type="EMBL" id="AUZY01002755">
    <property type="protein sequence ID" value="EQD71529.1"/>
    <property type="molecule type" value="Genomic_DNA"/>
</dbReference>
<proteinExistence type="predicted"/>
<evidence type="ECO:0000256" key="1">
    <source>
        <dbReference type="SAM" id="MobiDB-lite"/>
    </source>
</evidence>
<gene>
    <name evidence="3" type="ORF">B1B_04406</name>
</gene>
<dbReference type="InterPro" id="IPR002525">
    <property type="entry name" value="Transp_IS110-like_N"/>
</dbReference>
<evidence type="ECO:0000313" key="3">
    <source>
        <dbReference type="EMBL" id="EQD71529.1"/>
    </source>
</evidence>
<feature type="region of interest" description="Disordered" evidence="1">
    <location>
        <begin position="120"/>
        <end position="141"/>
    </location>
</feature>
<evidence type="ECO:0000259" key="2">
    <source>
        <dbReference type="Pfam" id="PF01548"/>
    </source>
</evidence>
<organism evidence="3">
    <name type="scientific">mine drainage metagenome</name>
    <dbReference type="NCBI Taxonomy" id="410659"/>
    <lineage>
        <taxon>unclassified sequences</taxon>
        <taxon>metagenomes</taxon>
        <taxon>ecological metagenomes</taxon>
    </lineage>
</organism>
<accession>T1CSK2</accession>
<sequence>MEFDTYVGLDLSKTSTMATAVDQMGHRVEQAKLGPNDADLLRFLRALPPGPKHVVLEACNVWEHVYDSAASTGAEVLLANPLQAKLITKATLKTDRVDSEKLALLARLDAVPESYAFSRATQAPPPMPRALLLPQQVDGDR</sequence>
<dbReference type="GO" id="GO:0006313">
    <property type="term" value="P:DNA transposition"/>
    <property type="evidence" value="ECO:0007669"/>
    <property type="project" value="InterPro"/>
</dbReference>
<dbReference type="GO" id="GO:0003677">
    <property type="term" value="F:DNA binding"/>
    <property type="evidence" value="ECO:0007669"/>
    <property type="project" value="InterPro"/>
</dbReference>
<feature type="non-terminal residue" evidence="3">
    <location>
        <position position="141"/>
    </location>
</feature>